<dbReference type="AlphaFoldDB" id="A0A923S180"/>
<comment type="subunit">
    <text evidence="9">Homodimer.</text>
</comment>
<keyword evidence="3 9" id="KW-0479">Metal-binding</keyword>
<feature type="binding site" description="in other chain" evidence="9">
    <location>
        <position position="121"/>
    </location>
    <ligand>
        <name>ATP</name>
        <dbReference type="ChEBI" id="CHEBI:30616"/>
        <note>ligand shared between dimeric partners</note>
    </ligand>
</feature>
<protein>
    <recommendedName>
        <fullName evidence="9">Selenide, water dikinase</fullName>
        <ecNumber evidence="9">2.7.9.3</ecNumber>
    </recommendedName>
    <alternativeName>
        <fullName evidence="9">Selenium donor protein</fullName>
    </alternativeName>
    <alternativeName>
        <fullName evidence="9">Selenophosphate synthase</fullName>
    </alternativeName>
</protein>
<evidence type="ECO:0000256" key="7">
    <source>
        <dbReference type="ARBA" id="ARBA00022842"/>
    </source>
</evidence>
<dbReference type="FunFam" id="3.30.1330.10:FF:000003">
    <property type="entry name" value="Selenide, water dikinase"/>
    <property type="match status" value="1"/>
</dbReference>
<comment type="similarity">
    <text evidence="1 9">Belongs to the selenophosphate synthase 1 family. Class I subfamily.</text>
</comment>
<feature type="binding site" evidence="9">
    <location>
        <position position="121"/>
    </location>
    <ligand>
        <name>Mg(2+)</name>
        <dbReference type="ChEBI" id="CHEBI:18420"/>
    </ligand>
</feature>
<keyword evidence="4 9" id="KW-0547">Nucleotide-binding</keyword>
<feature type="compositionally biased region" description="Polar residues" evidence="10">
    <location>
        <begin position="29"/>
        <end position="41"/>
    </location>
</feature>
<dbReference type="Proteomes" id="UP000596827">
    <property type="component" value="Unassembled WGS sequence"/>
</dbReference>
<dbReference type="InterPro" id="IPR010918">
    <property type="entry name" value="PurM-like_C_dom"/>
</dbReference>
<reference evidence="13" key="1">
    <citation type="submission" date="2020-08" db="EMBL/GenBank/DDBJ databases">
        <title>Ramlibacter sp. GTP1 16S ribosomal RNA gene genome sequencing and assembly.</title>
        <authorList>
            <person name="Kang M."/>
        </authorList>
    </citation>
    <scope>NUCLEOTIDE SEQUENCE</scope>
    <source>
        <strain evidence="13">GTP1</strain>
    </source>
</reference>
<accession>A0A923S180</accession>
<feature type="compositionally biased region" description="Low complexity" evidence="10">
    <location>
        <begin position="10"/>
        <end position="28"/>
    </location>
</feature>
<evidence type="ECO:0000256" key="1">
    <source>
        <dbReference type="ARBA" id="ARBA00008026"/>
    </source>
</evidence>
<evidence type="ECO:0000256" key="5">
    <source>
        <dbReference type="ARBA" id="ARBA00022777"/>
    </source>
</evidence>
<feature type="domain" description="PurM-like C-terminal" evidence="12">
    <location>
        <begin position="199"/>
        <end position="371"/>
    </location>
</feature>
<feature type="site" description="Important for catalytic activity" evidence="9">
    <location>
        <position position="50"/>
    </location>
</feature>
<keyword evidence="14" id="KW-1185">Reference proteome</keyword>
<dbReference type="GO" id="GO:0005737">
    <property type="term" value="C:cytoplasm"/>
    <property type="evidence" value="ECO:0007669"/>
    <property type="project" value="TreeGrafter"/>
</dbReference>
<feature type="region of interest" description="Disordered" evidence="10">
    <location>
        <begin position="1"/>
        <end position="41"/>
    </location>
</feature>
<evidence type="ECO:0000256" key="2">
    <source>
        <dbReference type="ARBA" id="ARBA00022679"/>
    </source>
</evidence>
<dbReference type="Gene3D" id="3.90.650.10">
    <property type="entry name" value="PurM-like C-terminal domain"/>
    <property type="match status" value="1"/>
</dbReference>
<sequence>MRAPGRFVRARSGAGRPAAPRPGFGDPAMTTNPTEPRLTSLSHGGGCGCKIAPGVLSEILKGSVNMPVPPELLVGIETADDAAVYKLNDQQALIATTDFFMPIVDDPYDFGRIAATNAISDVYAMGGRPIMALALVGMPINVLSTATIGRILEGGQSVCREAGIPVAGGHTIDSVEPIYGLVALGLVHPQRVKKNADARAGDVLILGKPLGVGVLSAALKKEKLDADGYARMIASTTKLNTPGPELAELPGVHALTDVTGFGLAGHGLELARGAGLTVTLDMAKVPVIQGARELAAEGFITGASGRNWAGYGKDVQLPSDFAAVDQSLLTDPQTSGGLLVSCSPGSAEQVLAVFRRHGFEQAAVVGACSAGEPKLVVV</sequence>
<keyword evidence="7 9" id="KW-0460">Magnesium</keyword>
<evidence type="ECO:0000313" key="13">
    <source>
        <dbReference type="EMBL" id="MBC5764001.1"/>
    </source>
</evidence>
<evidence type="ECO:0000256" key="6">
    <source>
        <dbReference type="ARBA" id="ARBA00022840"/>
    </source>
</evidence>
<dbReference type="PIRSF" id="PIRSF036407">
    <property type="entry name" value="Selenphspht_syn"/>
    <property type="match status" value="1"/>
</dbReference>
<dbReference type="EC" id="2.7.9.3" evidence="9"/>
<dbReference type="GO" id="GO:0004756">
    <property type="term" value="F:selenide, water dikinase activity"/>
    <property type="evidence" value="ECO:0007669"/>
    <property type="project" value="UniProtKB-UniRule"/>
</dbReference>
<dbReference type="Pfam" id="PF02769">
    <property type="entry name" value="AIRS_C"/>
    <property type="match status" value="1"/>
</dbReference>
<dbReference type="HAMAP" id="MF_00625">
    <property type="entry name" value="SelD"/>
    <property type="match status" value="1"/>
</dbReference>
<dbReference type="InterPro" id="IPR004536">
    <property type="entry name" value="SPS/SelD"/>
</dbReference>
<keyword evidence="6 9" id="KW-0067">ATP-binding</keyword>
<evidence type="ECO:0000259" key="12">
    <source>
        <dbReference type="Pfam" id="PF02769"/>
    </source>
</evidence>
<dbReference type="GO" id="GO:0005524">
    <property type="term" value="F:ATP binding"/>
    <property type="evidence" value="ECO:0007669"/>
    <property type="project" value="UniProtKB-UniRule"/>
</dbReference>
<dbReference type="PANTHER" id="PTHR10256">
    <property type="entry name" value="SELENIDE, WATER DIKINASE"/>
    <property type="match status" value="1"/>
</dbReference>
<dbReference type="NCBIfam" id="TIGR00476">
    <property type="entry name" value="selD"/>
    <property type="match status" value="1"/>
</dbReference>
<feature type="binding site" description="in other chain" evidence="9">
    <location>
        <position position="50"/>
    </location>
    <ligand>
        <name>ATP</name>
        <dbReference type="ChEBI" id="CHEBI:30616"/>
        <note>ligand shared between dimeric partners</note>
    </ligand>
</feature>
<comment type="catalytic activity">
    <reaction evidence="9">
        <text>hydrogenselenide + ATP + H2O = selenophosphate + AMP + phosphate + 2 H(+)</text>
        <dbReference type="Rhea" id="RHEA:18737"/>
        <dbReference type="ChEBI" id="CHEBI:15377"/>
        <dbReference type="ChEBI" id="CHEBI:15378"/>
        <dbReference type="ChEBI" id="CHEBI:16144"/>
        <dbReference type="ChEBI" id="CHEBI:29317"/>
        <dbReference type="ChEBI" id="CHEBI:30616"/>
        <dbReference type="ChEBI" id="CHEBI:43474"/>
        <dbReference type="ChEBI" id="CHEBI:456215"/>
        <dbReference type="EC" id="2.7.9.3"/>
    </reaction>
</comment>
<comment type="caution">
    <text evidence="13">The sequence shown here is derived from an EMBL/GenBank/DDBJ whole genome shotgun (WGS) entry which is preliminary data.</text>
</comment>
<feature type="binding site" evidence="9">
    <location>
        <begin position="169"/>
        <end position="171"/>
    </location>
    <ligand>
        <name>ATP</name>
        <dbReference type="ChEBI" id="CHEBI:30616"/>
        <note>ligand shared between dimeric partners</note>
    </ligand>
</feature>
<dbReference type="InterPro" id="IPR023061">
    <property type="entry name" value="SelD_I"/>
</dbReference>
<dbReference type="CDD" id="cd02195">
    <property type="entry name" value="SelD"/>
    <property type="match status" value="1"/>
</dbReference>
<dbReference type="NCBIfam" id="NF002098">
    <property type="entry name" value="PRK00943.1"/>
    <property type="match status" value="1"/>
</dbReference>
<dbReference type="InterPro" id="IPR036676">
    <property type="entry name" value="PurM-like_C_sf"/>
</dbReference>
<organism evidence="13 14">
    <name type="scientific">Ramlibacter albus</name>
    <dbReference type="NCBI Taxonomy" id="2079448"/>
    <lineage>
        <taxon>Bacteria</taxon>
        <taxon>Pseudomonadati</taxon>
        <taxon>Pseudomonadota</taxon>
        <taxon>Betaproteobacteria</taxon>
        <taxon>Burkholderiales</taxon>
        <taxon>Comamonadaceae</taxon>
        <taxon>Ramlibacter</taxon>
    </lineage>
</organism>
<evidence type="ECO:0000256" key="10">
    <source>
        <dbReference type="SAM" id="MobiDB-lite"/>
    </source>
</evidence>
<name>A0A923S180_9BURK</name>
<dbReference type="SUPFAM" id="SSF55326">
    <property type="entry name" value="PurM N-terminal domain-like"/>
    <property type="match status" value="1"/>
</dbReference>
<dbReference type="SUPFAM" id="SSF56042">
    <property type="entry name" value="PurM C-terminal domain-like"/>
    <property type="match status" value="1"/>
</dbReference>
<evidence type="ECO:0000259" key="11">
    <source>
        <dbReference type="Pfam" id="PF00586"/>
    </source>
</evidence>
<keyword evidence="2 9" id="KW-0808">Transferase</keyword>
<evidence type="ECO:0000313" key="14">
    <source>
        <dbReference type="Proteomes" id="UP000596827"/>
    </source>
</evidence>
<feature type="binding site" description="in other chain" evidence="9">
    <location>
        <begin position="78"/>
        <end position="80"/>
    </location>
    <ligand>
        <name>ATP</name>
        <dbReference type="ChEBI" id="CHEBI:30616"/>
        <note>ligand shared between dimeric partners</note>
    </ligand>
</feature>
<dbReference type="Gene3D" id="3.30.1330.10">
    <property type="entry name" value="PurM-like, N-terminal domain"/>
    <property type="match status" value="1"/>
</dbReference>
<dbReference type="InterPro" id="IPR016188">
    <property type="entry name" value="PurM-like_N"/>
</dbReference>
<evidence type="ECO:0000256" key="8">
    <source>
        <dbReference type="ARBA" id="ARBA00023266"/>
    </source>
</evidence>
<keyword evidence="8 9" id="KW-0711">Selenium</keyword>
<comment type="cofactor">
    <cofactor evidence="9">
        <name>Mg(2+)</name>
        <dbReference type="ChEBI" id="CHEBI:18420"/>
    </cofactor>
    <text evidence="9">Binds 1 Mg(2+) ion per monomer.</text>
</comment>
<dbReference type="GO" id="GO:0000287">
    <property type="term" value="F:magnesium ion binding"/>
    <property type="evidence" value="ECO:0007669"/>
    <property type="project" value="UniProtKB-UniRule"/>
</dbReference>
<keyword evidence="5 9" id="KW-0418">Kinase</keyword>
<feature type="domain" description="PurM-like N-terminal" evidence="11">
    <location>
        <begin position="80"/>
        <end position="187"/>
    </location>
</feature>
<feature type="binding site" description="in other chain" evidence="9">
    <location>
        <position position="98"/>
    </location>
    <ligand>
        <name>ATP</name>
        <dbReference type="ChEBI" id="CHEBI:30616"/>
        <note>ligand shared between dimeric partners</note>
    </ligand>
</feature>
<feature type="binding site" evidence="9">
    <location>
        <position position="81"/>
    </location>
    <ligand>
        <name>Mg(2+)</name>
        <dbReference type="ChEBI" id="CHEBI:18420"/>
    </ligand>
</feature>
<proteinExistence type="inferred from homology"/>
<dbReference type="EMBL" id="JACORU010000001">
    <property type="protein sequence ID" value="MBC5764001.1"/>
    <property type="molecule type" value="Genomic_DNA"/>
</dbReference>
<dbReference type="GO" id="GO:0016260">
    <property type="term" value="P:selenocysteine biosynthetic process"/>
    <property type="evidence" value="ECO:0007669"/>
    <property type="project" value="InterPro"/>
</dbReference>
<feature type="active site" evidence="9">
    <location>
        <position position="47"/>
    </location>
</feature>
<evidence type="ECO:0000256" key="4">
    <source>
        <dbReference type="ARBA" id="ARBA00022741"/>
    </source>
</evidence>
<dbReference type="PANTHER" id="PTHR10256:SF0">
    <property type="entry name" value="INACTIVE SELENIDE, WATER DIKINASE-LIKE PROTEIN-RELATED"/>
    <property type="match status" value="1"/>
</dbReference>
<dbReference type="InterPro" id="IPR036921">
    <property type="entry name" value="PurM-like_N_sf"/>
</dbReference>
<gene>
    <name evidence="9 13" type="primary">selD</name>
    <name evidence="13" type="ORF">H8R02_06035</name>
</gene>
<evidence type="ECO:0000256" key="3">
    <source>
        <dbReference type="ARBA" id="ARBA00022723"/>
    </source>
</evidence>
<dbReference type="Pfam" id="PF00586">
    <property type="entry name" value="AIRS"/>
    <property type="match status" value="1"/>
</dbReference>
<comment type="function">
    <text evidence="9">Synthesizes selenophosphate from selenide and ATP.</text>
</comment>
<evidence type="ECO:0000256" key="9">
    <source>
        <dbReference type="HAMAP-Rule" id="MF_00625"/>
    </source>
</evidence>
<feature type="binding site" evidence="9">
    <location>
        <position position="257"/>
    </location>
    <ligand>
        <name>Mg(2+)</name>
        <dbReference type="ChEBI" id="CHEBI:18420"/>
    </ligand>
</feature>